<keyword evidence="3" id="KW-1185">Reference proteome</keyword>
<dbReference type="Pfam" id="PF26639">
    <property type="entry name" value="Het-6_barrel"/>
    <property type="match status" value="1"/>
</dbReference>
<dbReference type="OrthoDB" id="3643843at2759"/>
<sequence length="628" mass="71550">MNEFPPRRPDFVYPGAALNGPREIRILEIQDGSWDEEIKCVLSIQTLYASPDFDIPLTYTALSYTWATWANHKTISLNGQSGFPVTANLWNALREFRAGKSPLIGKMWIDQICIDQQTSERNDHVKIMGEIYQQASRVLVWLGVGTNDGRSGESKSDTKKNTEYLLRAVTQTSPPWWTRAWVVQEFVMARQEPLVAFGPAIVEWDELWELISKLPRTPHQDLHVFARFVRKLTSLRYAKRRSVSLTSLGWLSRLTASLDPKDKVYSMLNLISDEERAGITVDYARSIRHVYAEATYAAICASERLEILSLVTTPCAGQDLNLPSWTVDFTFASSNQRAPSWTQPRNRSSVLDEFSDGSRMASDMYEFRRLFNAVPSFWFMQREVTTKDTCIANIEAGTLTLSGYKFDRIDTAHRLARPKKFFSLATLLSVQRLWRLSCNLAGKFQRRFKPLPPLEQIDLLRSDERTFCKEILDTPDPYTRLHPEASQPPSPSKVKNHAFSLDEKTAFLLIRCWTEKHGRQTELPAYRKTLYALDLWKTYFEFQAANPNTEKTLFVTEGGFLGYGPSHVRSGDIVVLPNGSAVPILLRPTGDGEWRFLGFVYVTGIMKGELAGLLEVGEGLVEREFVLV</sequence>
<reference evidence="2 3" key="1">
    <citation type="submission" date="2016-03" db="EMBL/GenBank/DDBJ databases">
        <authorList>
            <person name="Ploux O."/>
        </authorList>
    </citation>
    <scope>NUCLEOTIDE SEQUENCE [LARGE SCALE GENOMIC DNA]</scope>
    <source>
        <strain evidence="2 3">URUG2</strain>
    </source>
</reference>
<dbReference type="PANTHER" id="PTHR24148:SF73">
    <property type="entry name" value="HET DOMAIN PROTEIN (AFU_ORTHOLOGUE AFUA_8G01020)"/>
    <property type="match status" value="1"/>
</dbReference>
<dbReference type="EMBL" id="FJUY01000011">
    <property type="protein sequence ID" value="CZT21546.1"/>
    <property type="molecule type" value="Genomic_DNA"/>
</dbReference>
<gene>
    <name evidence="2" type="ORF">RCC_07409</name>
</gene>
<name>A0A2D3VCS2_9PEZI</name>
<dbReference type="InterPro" id="IPR052895">
    <property type="entry name" value="HetReg/Transcr_Mod"/>
</dbReference>
<feature type="domain" description="Heterokaryon incompatibility" evidence="1">
    <location>
        <begin position="59"/>
        <end position="185"/>
    </location>
</feature>
<protein>
    <recommendedName>
        <fullName evidence="1">Heterokaryon incompatibility domain-containing protein</fullName>
    </recommendedName>
</protein>
<dbReference type="AlphaFoldDB" id="A0A2D3VCS2"/>
<evidence type="ECO:0000313" key="3">
    <source>
        <dbReference type="Proteomes" id="UP000225277"/>
    </source>
</evidence>
<organism evidence="2 3">
    <name type="scientific">Ramularia collo-cygni</name>
    <dbReference type="NCBI Taxonomy" id="112498"/>
    <lineage>
        <taxon>Eukaryota</taxon>
        <taxon>Fungi</taxon>
        <taxon>Dikarya</taxon>
        <taxon>Ascomycota</taxon>
        <taxon>Pezizomycotina</taxon>
        <taxon>Dothideomycetes</taxon>
        <taxon>Dothideomycetidae</taxon>
        <taxon>Mycosphaerellales</taxon>
        <taxon>Mycosphaerellaceae</taxon>
        <taxon>Ramularia</taxon>
    </lineage>
</organism>
<accession>A0A2D3VCS2</accession>
<dbReference type="Pfam" id="PF06985">
    <property type="entry name" value="HET"/>
    <property type="match status" value="1"/>
</dbReference>
<evidence type="ECO:0000259" key="1">
    <source>
        <dbReference type="Pfam" id="PF06985"/>
    </source>
</evidence>
<proteinExistence type="predicted"/>
<evidence type="ECO:0000313" key="2">
    <source>
        <dbReference type="EMBL" id="CZT21546.1"/>
    </source>
</evidence>
<dbReference type="Proteomes" id="UP000225277">
    <property type="component" value="Unassembled WGS sequence"/>
</dbReference>
<dbReference type="InterPro" id="IPR010730">
    <property type="entry name" value="HET"/>
</dbReference>
<dbReference type="GeneID" id="35602527"/>
<dbReference type="RefSeq" id="XP_023628435.1">
    <property type="nucleotide sequence ID" value="XM_023772667.1"/>
</dbReference>
<dbReference type="PANTHER" id="PTHR24148">
    <property type="entry name" value="ANKYRIN REPEAT DOMAIN-CONTAINING PROTEIN 39 HOMOLOG-RELATED"/>
    <property type="match status" value="1"/>
</dbReference>